<reference evidence="10 11" key="1">
    <citation type="journal article" date="2014" name="Genome Biol. Evol.">
        <title>Phylogenomics of "Candidatus Hepatoplasma crinochetorum," a Lineage of Mollicutes Associated with Noninsect Arthropods.</title>
        <authorList>
            <person name="Leclercq S."/>
            <person name="Dittmer J."/>
            <person name="Bouchon D."/>
            <person name="Cordaux R."/>
        </authorList>
    </citation>
    <scope>NUCLEOTIDE SEQUENCE [LARGE SCALE GENOMIC DNA]</scope>
    <source>
        <strain evidence="10 11">Av</strain>
    </source>
</reference>
<feature type="transmembrane region" description="Helical" evidence="9">
    <location>
        <begin position="32"/>
        <end position="49"/>
    </location>
</feature>
<comment type="similarity">
    <text evidence="2 8">Belongs to the MIP/aquaporin (TC 1.A.8) family.</text>
</comment>
<evidence type="ECO:0000256" key="1">
    <source>
        <dbReference type="ARBA" id="ARBA00004651"/>
    </source>
</evidence>
<dbReference type="HOGENOM" id="CLU_935911_0_0_14"/>
<dbReference type="RefSeq" id="WP_025208695.1">
    <property type="nucleotide sequence ID" value="NZ_CP006932.1"/>
</dbReference>
<dbReference type="GO" id="GO:0005886">
    <property type="term" value="C:plasma membrane"/>
    <property type="evidence" value="ECO:0007669"/>
    <property type="project" value="UniProtKB-SubCell"/>
</dbReference>
<accession>W8GFQ6</accession>
<feature type="transmembrane region" description="Helical" evidence="9">
    <location>
        <begin position="61"/>
        <end position="87"/>
    </location>
</feature>
<dbReference type="AlphaFoldDB" id="W8GFQ6"/>
<feature type="transmembrane region" description="Helical" evidence="9">
    <location>
        <begin position="117"/>
        <end position="137"/>
    </location>
</feature>
<keyword evidence="11" id="KW-1185">Reference proteome</keyword>
<name>W8GFQ6_9MOLU</name>
<dbReference type="PRINTS" id="PR00783">
    <property type="entry name" value="MINTRINSICP"/>
</dbReference>
<dbReference type="STRING" id="1427984.X271_00292"/>
<proteinExistence type="inferred from homology"/>
<dbReference type="OrthoDB" id="9807293at2"/>
<dbReference type="InterPro" id="IPR022357">
    <property type="entry name" value="MIP_CS"/>
</dbReference>
<dbReference type="PANTHER" id="PTHR19139:SF199">
    <property type="entry name" value="MIP17260P"/>
    <property type="match status" value="1"/>
</dbReference>
<evidence type="ECO:0000256" key="3">
    <source>
        <dbReference type="ARBA" id="ARBA00022448"/>
    </source>
</evidence>
<organism evidence="10 11">
    <name type="scientific">Candidatus Hepatoplasma crinochetorum Av</name>
    <dbReference type="NCBI Taxonomy" id="1427984"/>
    <lineage>
        <taxon>Bacteria</taxon>
        <taxon>Bacillati</taxon>
        <taxon>Mycoplasmatota</taxon>
        <taxon>Mollicutes</taxon>
        <taxon>Candidatus Hepatoplasmataceae</taxon>
        <taxon>Candidatus Hepatoplasma</taxon>
    </lineage>
</organism>
<evidence type="ECO:0000256" key="7">
    <source>
        <dbReference type="ARBA" id="ARBA00023136"/>
    </source>
</evidence>
<evidence type="ECO:0000256" key="8">
    <source>
        <dbReference type="RuleBase" id="RU000477"/>
    </source>
</evidence>
<evidence type="ECO:0000256" key="5">
    <source>
        <dbReference type="ARBA" id="ARBA00022692"/>
    </source>
</evidence>
<evidence type="ECO:0000313" key="11">
    <source>
        <dbReference type="Proteomes" id="UP000019450"/>
    </source>
</evidence>
<feature type="transmembrane region" description="Helical" evidence="9">
    <location>
        <begin position="218"/>
        <end position="238"/>
    </location>
</feature>
<evidence type="ECO:0000256" key="6">
    <source>
        <dbReference type="ARBA" id="ARBA00022989"/>
    </source>
</evidence>
<protein>
    <submittedName>
        <fullName evidence="10">MIP family channel protein</fullName>
    </submittedName>
</protein>
<dbReference type="Gene3D" id="1.20.1080.10">
    <property type="entry name" value="Glycerol uptake facilitator protein"/>
    <property type="match status" value="1"/>
</dbReference>
<dbReference type="Proteomes" id="UP000019450">
    <property type="component" value="Chromosome"/>
</dbReference>
<dbReference type="Pfam" id="PF00230">
    <property type="entry name" value="MIP"/>
    <property type="match status" value="1"/>
</dbReference>
<dbReference type="KEGG" id="hcr:X271_00292"/>
<dbReference type="PROSITE" id="PS00221">
    <property type="entry name" value="MIP"/>
    <property type="match status" value="1"/>
</dbReference>
<dbReference type="SUPFAM" id="SSF81338">
    <property type="entry name" value="Aquaporin-like"/>
    <property type="match status" value="1"/>
</dbReference>
<evidence type="ECO:0000256" key="2">
    <source>
        <dbReference type="ARBA" id="ARBA00006175"/>
    </source>
</evidence>
<evidence type="ECO:0000256" key="4">
    <source>
        <dbReference type="ARBA" id="ARBA00022475"/>
    </source>
</evidence>
<dbReference type="PANTHER" id="PTHR19139">
    <property type="entry name" value="AQUAPORIN TRANSPORTER"/>
    <property type="match status" value="1"/>
</dbReference>
<keyword evidence="6 9" id="KW-1133">Transmembrane helix</keyword>
<keyword evidence="4" id="KW-1003">Cell membrane</keyword>
<evidence type="ECO:0000256" key="9">
    <source>
        <dbReference type="SAM" id="Phobius"/>
    </source>
</evidence>
<dbReference type="InterPro" id="IPR034294">
    <property type="entry name" value="Aquaporin_transptr"/>
</dbReference>
<keyword evidence="3 8" id="KW-0813">Transport</keyword>
<evidence type="ECO:0000313" key="10">
    <source>
        <dbReference type="EMBL" id="AHK22398.1"/>
    </source>
</evidence>
<dbReference type="EMBL" id="CP006932">
    <property type="protein sequence ID" value="AHK22398.1"/>
    <property type="molecule type" value="Genomic_DNA"/>
</dbReference>
<feature type="transmembrane region" description="Helical" evidence="9">
    <location>
        <begin position="183"/>
        <end position="206"/>
    </location>
</feature>
<feature type="transmembrane region" description="Helical" evidence="9">
    <location>
        <begin position="269"/>
        <end position="287"/>
    </location>
</feature>
<gene>
    <name evidence="10" type="ORF">X271_00292</name>
</gene>
<dbReference type="InterPro" id="IPR023271">
    <property type="entry name" value="Aquaporin-like"/>
</dbReference>
<keyword evidence="7 9" id="KW-0472">Membrane</keyword>
<sequence>MNKTIVKDKNKKKRNYWDLIAINKKYRNWKTILLAELIGTYLLTLWIILPSSVNFDSMNNWWGYIWSLMIMKALWVAGFIVFIVYVLRYISVNLNPAVTIGEIAKGNDKLPIGIAKINVQFVGGIMAGFTGLGLAILTDNNSSTLDAISPIVRWNDWSNIGSMGWYDNPIASKNYADFNGGQAAFVASSMVLEFSYTFALLASVFYWEKKVSHNMRPIVIGLIVWLVVTLGVRTNNIALNPARLVGPAIAQTVGVNAGFLTNNINYTDWMWVYLVSEFAAAALFAMIELNKSKKLEI</sequence>
<dbReference type="GO" id="GO:0015250">
    <property type="term" value="F:water channel activity"/>
    <property type="evidence" value="ECO:0007669"/>
    <property type="project" value="TreeGrafter"/>
</dbReference>
<keyword evidence="5 8" id="KW-0812">Transmembrane</keyword>
<dbReference type="InterPro" id="IPR000425">
    <property type="entry name" value="MIP"/>
</dbReference>
<comment type="subcellular location">
    <subcellularLocation>
        <location evidence="1">Cell membrane</location>
        <topology evidence="1">Multi-pass membrane protein</topology>
    </subcellularLocation>
</comment>